<dbReference type="RefSeq" id="WP_077807247.1">
    <property type="nucleotide sequence ID" value="NZ_BJXS01000003.1"/>
</dbReference>
<dbReference type="KEGG" id="nch:A0U93_10070"/>
<dbReference type="EMBL" id="CP014691">
    <property type="protein sequence ID" value="AQS88229.1"/>
    <property type="molecule type" value="Genomic_DNA"/>
</dbReference>
<sequence length="199" mass="21221">MTSAISSRAHPARFAAFAAAALGFLPLAACDQDEQSAFAPACPHVEILGEAADSYDYNGRGLDVGSLVSHASMTGLTGACEAGPTDNHKKIVRTRLSVAMNVARGPAAKGDTVTLPYFVAVLHDGHIVDKKVFETPIQFEPNVSTTTVRTPVRIIDVPASDNIQETNYAMEIGFQLTHAQLDYNRTHLTPAAFSAHSEQ</sequence>
<organism evidence="1 2">
    <name type="scientific">Neoasaia chiangmaiensis</name>
    <dbReference type="NCBI Taxonomy" id="320497"/>
    <lineage>
        <taxon>Bacteria</taxon>
        <taxon>Pseudomonadati</taxon>
        <taxon>Pseudomonadota</taxon>
        <taxon>Alphaproteobacteria</taxon>
        <taxon>Acetobacterales</taxon>
        <taxon>Acetobacteraceae</taxon>
        <taxon>Neoasaia</taxon>
    </lineage>
</organism>
<reference evidence="1 2" key="1">
    <citation type="submission" date="2016-03" db="EMBL/GenBank/DDBJ databases">
        <title>Acetic acid bacteria sequencing.</title>
        <authorList>
            <person name="Brandt J."/>
            <person name="Jakob F."/>
            <person name="Vogel R.F."/>
        </authorList>
    </citation>
    <scope>NUCLEOTIDE SEQUENCE [LARGE SCALE GENOMIC DNA]</scope>
    <source>
        <strain evidence="1 2">NBRC 101099</strain>
    </source>
</reference>
<evidence type="ECO:0000313" key="2">
    <source>
        <dbReference type="Proteomes" id="UP000188604"/>
    </source>
</evidence>
<dbReference type="STRING" id="320497.A0U93_10070"/>
<dbReference type="OrthoDB" id="7284342at2"/>
<name>A0A1U9KR71_9PROT</name>
<protein>
    <submittedName>
        <fullName evidence="1">Uncharacterized protein</fullName>
    </submittedName>
</protein>
<evidence type="ECO:0000313" key="1">
    <source>
        <dbReference type="EMBL" id="AQS88229.1"/>
    </source>
</evidence>
<dbReference type="Proteomes" id="UP000188604">
    <property type="component" value="Chromosome"/>
</dbReference>
<gene>
    <name evidence="1" type="ORF">A0U93_10070</name>
</gene>
<accession>A0A1U9KR71</accession>
<keyword evidence="2" id="KW-1185">Reference proteome</keyword>
<dbReference type="AlphaFoldDB" id="A0A1U9KR71"/>
<proteinExistence type="predicted"/>